<evidence type="ECO:0000313" key="3">
    <source>
        <dbReference type="Proteomes" id="UP000075901"/>
    </source>
</evidence>
<evidence type="ECO:0000313" key="2">
    <source>
        <dbReference type="EnsemblMetazoa" id="AMAM019991-PA"/>
    </source>
</evidence>
<dbReference type="AlphaFoldDB" id="A0A182T5F5"/>
<dbReference type="Proteomes" id="UP000075901">
    <property type="component" value="Unassembled WGS sequence"/>
</dbReference>
<accession>A0A182T5F5</accession>
<dbReference type="InterPro" id="IPR010736">
    <property type="entry name" value="SHIPPO-rpt"/>
</dbReference>
<dbReference type="Pfam" id="PF07004">
    <property type="entry name" value="SHIPPO-rpt"/>
    <property type="match status" value="2"/>
</dbReference>
<organism evidence="2 3">
    <name type="scientific">Anopheles maculatus</name>
    <dbReference type="NCBI Taxonomy" id="74869"/>
    <lineage>
        <taxon>Eukaryota</taxon>
        <taxon>Metazoa</taxon>
        <taxon>Ecdysozoa</taxon>
        <taxon>Arthropoda</taxon>
        <taxon>Hexapoda</taxon>
        <taxon>Insecta</taxon>
        <taxon>Pterygota</taxon>
        <taxon>Neoptera</taxon>
        <taxon>Endopterygota</taxon>
        <taxon>Diptera</taxon>
        <taxon>Nematocera</taxon>
        <taxon>Culicoidea</taxon>
        <taxon>Culicidae</taxon>
        <taxon>Anophelinae</taxon>
        <taxon>Anopheles</taxon>
        <taxon>Anopheles maculatus group</taxon>
    </lineage>
</organism>
<name>A0A182T5F5_9DIPT</name>
<reference evidence="3" key="1">
    <citation type="submission" date="2013-09" db="EMBL/GenBank/DDBJ databases">
        <title>The Genome Sequence of Anopheles maculatus species B.</title>
        <authorList>
            <consortium name="The Broad Institute Genomics Platform"/>
            <person name="Neafsey D.E."/>
            <person name="Besansky N."/>
            <person name="Howell P."/>
            <person name="Walton C."/>
            <person name="Young S.K."/>
            <person name="Zeng Q."/>
            <person name="Gargeya S."/>
            <person name="Fitzgerald M."/>
            <person name="Haas B."/>
            <person name="Abouelleil A."/>
            <person name="Allen A.W."/>
            <person name="Alvarado L."/>
            <person name="Arachchi H.M."/>
            <person name="Berlin A.M."/>
            <person name="Chapman S.B."/>
            <person name="Gainer-Dewar J."/>
            <person name="Goldberg J."/>
            <person name="Griggs A."/>
            <person name="Gujja S."/>
            <person name="Hansen M."/>
            <person name="Howarth C."/>
            <person name="Imamovic A."/>
            <person name="Ireland A."/>
            <person name="Larimer J."/>
            <person name="McCowan C."/>
            <person name="Murphy C."/>
            <person name="Pearson M."/>
            <person name="Poon T.W."/>
            <person name="Priest M."/>
            <person name="Roberts A."/>
            <person name="Saif S."/>
            <person name="Shea T."/>
            <person name="Sisk P."/>
            <person name="Sykes S."/>
            <person name="Wortman J."/>
            <person name="Nusbaum C."/>
            <person name="Birren B."/>
        </authorList>
    </citation>
    <scope>NUCLEOTIDE SEQUENCE [LARGE SCALE GENOMIC DNA]</scope>
    <source>
        <strain evidence="3">maculatus3</strain>
    </source>
</reference>
<feature type="region of interest" description="Disordered" evidence="1">
    <location>
        <begin position="97"/>
        <end position="121"/>
    </location>
</feature>
<evidence type="ECO:0000256" key="1">
    <source>
        <dbReference type="SAM" id="MobiDB-lite"/>
    </source>
</evidence>
<dbReference type="EnsemblMetazoa" id="AMAM019991-RA">
    <property type="protein sequence ID" value="AMAM019991-PA"/>
    <property type="gene ID" value="AMAM019991"/>
</dbReference>
<keyword evidence="3" id="KW-1185">Reference proteome</keyword>
<sequence>PGAYNPDKVKLDHSPAYSFGIKHKGETLRDTPAPSAYQPEKCKNDCSPAFSFGVKVNHEMITHDGPVVVLSDESAAAVAASLKTLKLSNGTSTVANRSESKNISSATSSSTVQNGHGGENTFTTVTTTRTSGGSMKVVRERKTTTEERSSASVEAIGEGLVPNCIAGVKQLANVQHQRMVCTGHFRA</sequence>
<dbReference type="VEuPathDB" id="VectorBase:AMAM019991"/>
<feature type="compositionally biased region" description="Low complexity" evidence="1">
    <location>
        <begin position="101"/>
        <end position="110"/>
    </location>
</feature>
<reference evidence="2" key="2">
    <citation type="submission" date="2020-05" db="UniProtKB">
        <authorList>
            <consortium name="EnsemblMetazoa"/>
        </authorList>
    </citation>
    <scope>IDENTIFICATION</scope>
    <source>
        <strain evidence="2">maculatus3</strain>
    </source>
</reference>
<proteinExistence type="predicted"/>
<protein>
    <submittedName>
        <fullName evidence="2">Uncharacterized protein</fullName>
    </submittedName>
</protein>